<organism evidence="2 3">
    <name type="scientific">Streptomyces graminearus</name>
    <dbReference type="NCBI Taxonomy" id="284030"/>
    <lineage>
        <taxon>Bacteria</taxon>
        <taxon>Bacillati</taxon>
        <taxon>Actinomycetota</taxon>
        <taxon>Actinomycetes</taxon>
        <taxon>Kitasatosporales</taxon>
        <taxon>Streptomycetaceae</taxon>
        <taxon>Streptomyces</taxon>
    </lineage>
</organism>
<reference evidence="3" key="1">
    <citation type="journal article" date="2019" name="Int. J. Syst. Evol. Microbiol.">
        <title>The Global Catalogue of Microorganisms (GCM) 10K type strain sequencing project: providing services to taxonomists for standard genome sequencing and annotation.</title>
        <authorList>
            <consortium name="The Broad Institute Genomics Platform"/>
            <consortium name="The Broad Institute Genome Sequencing Center for Infectious Disease"/>
            <person name="Wu L."/>
            <person name="Ma J."/>
        </authorList>
    </citation>
    <scope>NUCLEOTIDE SEQUENCE [LARGE SCALE GENOMIC DNA]</scope>
    <source>
        <strain evidence="3">JCM 6923</strain>
    </source>
</reference>
<protein>
    <submittedName>
        <fullName evidence="2">Uncharacterized protein</fullName>
    </submittedName>
</protein>
<comment type="caution">
    <text evidence="2">The sequence shown here is derived from an EMBL/GenBank/DDBJ whole genome shotgun (WGS) entry which is preliminary data.</text>
</comment>
<evidence type="ECO:0000256" key="1">
    <source>
        <dbReference type="SAM" id="MobiDB-lite"/>
    </source>
</evidence>
<keyword evidence="3" id="KW-1185">Reference proteome</keyword>
<feature type="compositionally biased region" description="Basic and acidic residues" evidence="1">
    <location>
        <begin position="90"/>
        <end position="100"/>
    </location>
</feature>
<evidence type="ECO:0000313" key="3">
    <source>
        <dbReference type="Proteomes" id="UP001501721"/>
    </source>
</evidence>
<accession>A0ABP5YZ09</accession>
<evidence type="ECO:0000313" key="2">
    <source>
        <dbReference type="EMBL" id="GAA2488272.1"/>
    </source>
</evidence>
<feature type="region of interest" description="Disordered" evidence="1">
    <location>
        <begin position="70"/>
        <end position="108"/>
    </location>
</feature>
<proteinExistence type="predicted"/>
<name>A0ABP5YZ09_9ACTN</name>
<dbReference type="EMBL" id="BAAATL010000016">
    <property type="protein sequence ID" value="GAA2488272.1"/>
    <property type="molecule type" value="Genomic_DNA"/>
</dbReference>
<sequence length="108" mass="11729">MLTTGSFNLVSPTGEWVWNEGTPADIPVVDGARLLVLDPPPYQRSWPAGRFFPHMSGDLVLERVLGPGRSAFPHPLSRHPSRAGQPASEEQERRAVDHRSAAAAEPAP</sequence>
<gene>
    <name evidence="2" type="ORF">GCM10010422_38030</name>
</gene>
<dbReference type="Proteomes" id="UP001501721">
    <property type="component" value="Unassembled WGS sequence"/>
</dbReference>